<dbReference type="AlphaFoldDB" id="A0A4R2R0U0"/>
<comment type="caution">
    <text evidence="1">The sequence shown here is derived from an EMBL/GenBank/DDBJ whole genome shotgun (WGS) entry which is preliminary data.</text>
</comment>
<dbReference type="OrthoDB" id="9789781at2"/>
<dbReference type="EMBL" id="SLXQ01000005">
    <property type="protein sequence ID" value="TCP53061.1"/>
    <property type="molecule type" value="Genomic_DNA"/>
</dbReference>
<proteinExistence type="predicted"/>
<reference evidence="1 2" key="1">
    <citation type="submission" date="2019-03" db="EMBL/GenBank/DDBJ databases">
        <title>Genomic Encyclopedia of Type Strains, Phase IV (KMG-IV): sequencing the most valuable type-strain genomes for metagenomic binning, comparative biology and taxonomic classification.</title>
        <authorList>
            <person name="Goeker M."/>
        </authorList>
    </citation>
    <scope>NUCLEOTIDE SEQUENCE [LARGE SCALE GENOMIC DNA]</scope>
    <source>
        <strain evidence="1 2">DSM 45765</strain>
    </source>
</reference>
<protein>
    <submittedName>
        <fullName evidence="1">Uncharacterized protein</fullName>
    </submittedName>
</protein>
<name>A0A4R2R0U0_9PSEU</name>
<sequence length="195" mass="21171">MRELGELPWSFTTKLARELGVHPRDLYAWRDGGHIVELSRGVFRRSDAPPASNPDALALSYRVPKGIVCGVSAAAVHDLTDELVRAVQVAVPAGDHVPKIDYPPTTVFRFDGETFELGLSEFAAAPGEWVRVYDAARTVVDLIRLRHRFGEPIAYTALNRYLATPGARSAVLLDYARTLGGFAAVSAAVDVASAR</sequence>
<dbReference type="RefSeq" id="WP_132877510.1">
    <property type="nucleotide sequence ID" value="NZ_SLXQ01000005.1"/>
</dbReference>
<gene>
    <name evidence="1" type="ORF">EV191_105124</name>
</gene>
<evidence type="ECO:0000313" key="1">
    <source>
        <dbReference type="EMBL" id="TCP53061.1"/>
    </source>
</evidence>
<dbReference type="Proteomes" id="UP000294911">
    <property type="component" value="Unassembled WGS sequence"/>
</dbReference>
<organism evidence="1 2">
    <name type="scientific">Tamaricihabitans halophyticus</name>
    <dbReference type="NCBI Taxonomy" id="1262583"/>
    <lineage>
        <taxon>Bacteria</taxon>
        <taxon>Bacillati</taxon>
        <taxon>Actinomycetota</taxon>
        <taxon>Actinomycetes</taxon>
        <taxon>Pseudonocardiales</taxon>
        <taxon>Pseudonocardiaceae</taxon>
        <taxon>Tamaricihabitans</taxon>
    </lineage>
</organism>
<accession>A0A4R2R0U0</accession>
<evidence type="ECO:0000313" key="2">
    <source>
        <dbReference type="Proteomes" id="UP000294911"/>
    </source>
</evidence>
<keyword evidence="2" id="KW-1185">Reference proteome</keyword>